<dbReference type="SUPFAM" id="SSF46689">
    <property type="entry name" value="Homeodomain-like"/>
    <property type="match status" value="1"/>
</dbReference>
<sequence>MIAHPHKPVGTRKQQQKDETRVLILETARFLFAEKGFEKTTIREIAARAGIGLGTIFNHFKGKDSLLAAALYEDVEKNLERAFNTLPEKASAPDQLLHIARSFYTYYARQPLLAKSYLKQVMFLDGEWGEVLDEQIRRFLESVASLLRKAQERGEVAPDTDCDIAATAFFSHYIFILITGLKQAEFRPDHAAEQLGYLLTPMFPETGPEDR</sequence>
<dbReference type="GO" id="GO:0000976">
    <property type="term" value="F:transcription cis-regulatory region binding"/>
    <property type="evidence" value="ECO:0007669"/>
    <property type="project" value="TreeGrafter"/>
</dbReference>
<dbReference type="InterPro" id="IPR009057">
    <property type="entry name" value="Homeodomain-like_sf"/>
</dbReference>
<dbReference type="InterPro" id="IPR001647">
    <property type="entry name" value="HTH_TetR"/>
</dbReference>
<dbReference type="InterPro" id="IPR036271">
    <property type="entry name" value="Tet_transcr_reg_TetR-rel_C_sf"/>
</dbReference>
<feature type="domain" description="HTH tetR-type" evidence="3">
    <location>
        <begin position="18"/>
        <end position="78"/>
    </location>
</feature>
<dbReference type="PANTHER" id="PTHR30055:SF223">
    <property type="entry name" value="HTH-TYPE TRANSCRIPTIONAL REGULATOR UIDR"/>
    <property type="match status" value="1"/>
</dbReference>
<dbReference type="InterPro" id="IPR050109">
    <property type="entry name" value="HTH-type_TetR-like_transc_reg"/>
</dbReference>
<reference evidence="5" key="1">
    <citation type="submission" date="2017-11" db="EMBL/GenBank/DDBJ databases">
        <authorList>
            <person name="Watanabe M."/>
            <person name="Kojima H."/>
        </authorList>
    </citation>
    <scope>NUCLEOTIDE SEQUENCE [LARGE SCALE GENOMIC DNA]</scope>
    <source>
        <strain evidence="5">Tokyo 01</strain>
    </source>
</reference>
<dbReference type="GO" id="GO:0003700">
    <property type="term" value="F:DNA-binding transcription factor activity"/>
    <property type="evidence" value="ECO:0007669"/>
    <property type="project" value="TreeGrafter"/>
</dbReference>
<protein>
    <submittedName>
        <fullName evidence="4">TetR/AcrR family transcriptional regulator</fullName>
    </submittedName>
</protein>
<evidence type="ECO:0000313" key="4">
    <source>
        <dbReference type="EMBL" id="GBC62391.1"/>
    </source>
</evidence>
<feature type="DNA-binding region" description="H-T-H motif" evidence="2">
    <location>
        <begin position="41"/>
        <end position="60"/>
    </location>
</feature>
<dbReference type="PANTHER" id="PTHR30055">
    <property type="entry name" value="HTH-TYPE TRANSCRIPTIONAL REGULATOR RUTR"/>
    <property type="match status" value="1"/>
</dbReference>
<organism evidence="4 5">
    <name type="scientific">Desulfonema ishimotonii</name>
    <dbReference type="NCBI Taxonomy" id="45657"/>
    <lineage>
        <taxon>Bacteria</taxon>
        <taxon>Pseudomonadati</taxon>
        <taxon>Thermodesulfobacteriota</taxon>
        <taxon>Desulfobacteria</taxon>
        <taxon>Desulfobacterales</taxon>
        <taxon>Desulfococcaceae</taxon>
        <taxon>Desulfonema</taxon>
    </lineage>
</organism>
<evidence type="ECO:0000259" key="3">
    <source>
        <dbReference type="PROSITE" id="PS50977"/>
    </source>
</evidence>
<dbReference type="PROSITE" id="PS01081">
    <property type="entry name" value="HTH_TETR_1"/>
    <property type="match status" value="1"/>
</dbReference>
<evidence type="ECO:0000313" key="5">
    <source>
        <dbReference type="Proteomes" id="UP000288096"/>
    </source>
</evidence>
<dbReference type="Pfam" id="PF00440">
    <property type="entry name" value="TetR_N"/>
    <property type="match status" value="1"/>
</dbReference>
<dbReference type="Gene3D" id="1.10.357.10">
    <property type="entry name" value="Tetracycline Repressor, domain 2"/>
    <property type="match status" value="1"/>
</dbReference>
<dbReference type="AlphaFoldDB" id="A0A401FZI7"/>
<keyword evidence="5" id="KW-1185">Reference proteome</keyword>
<evidence type="ECO:0000256" key="1">
    <source>
        <dbReference type="ARBA" id="ARBA00023125"/>
    </source>
</evidence>
<accession>A0A401FZI7</accession>
<comment type="caution">
    <text evidence="4">The sequence shown here is derived from an EMBL/GenBank/DDBJ whole genome shotgun (WGS) entry which is preliminary data.</text>
</comment>
<dbReference type="PROSITE" id="PS50977">
    <property type="entry name" value="HTH_TETR_2"/>
    <property type="match status" value="1"/>
</dbReference>
<dbReference type="PRINTS" id="PR00455">
    <property type="entry name" value="HTHTETR"/>
</dbReference>
<reference evidence="5" key="2">
    <citation type="submission" date="2019-01" db="EMBL/GenBank/DDBJ databases">
        <title>Genome sequence of Desulfonema ishimotonii strain Tokyo 01.</title>
        <authorList>
            <person name="Fukui M."/>
        </authorList>
    </citation>
    <scope>NUCLEOTIDE SEQUENCE [LARGE SCALE GENOMIC DNA]</scope>
    <source>
        <strain evidence="5">Tokyo 01</strain>
    </source>
</reference>
<dbReference type="EMBL" id="BEXT01000001">
    <property type="protein sequence ID" value="GBC62391.1"/>
    <property type="molecule type" value="Genomic_DNA"/>
</dbReference>
<proteinExistence type="predicted"/>
<dbReference type="Proteomes" id="UP000288096">
    <property type="component" value="Unassembled WGS sequence"/>
</dbReference>
<dbReference type="RefSeq" id="WP_124329562.1">
    <property type="nucleotide sequence ID" value="NZ_BEXT01000001.1"/>
</dbReference>
<name>A0A401FZI7_9BACT</name>
<dbReference type="OrthoDB" id="9808189at2"/>
<dbReference type="SUPFAM" id="SSF48498">
    <property type="entry name" value="Tetracyclin repressor-like, C-terminal domain"/>
    <property type="match status" value="1"/>
</dbReference>
<dbReference type="InterPro" id="IPR023772">
    <property type="entry name" value="DNA-bd_HTH_TetR-type_CS"/>
</dbReference>
<gene>
    <name evidence="4" type="ORF">DENIS_3363</name>
</gene>
<evidence type="ECO:0000256" key="2">
    <source>
        <dbReference type="PROSITE-ProRule" id="PRU00335"/>
    </source>
</evidence>
<keyword evidence="1 2" id="KW-0238">DNA-binding</keyword>